<sequence>MKLFTPAFLLATATRSLAYHVDGTCSKDVENKAGSGAKHVAHMKARMEEAVLVLQNTAKTAAICASPDNFDSGPDSGCDCKQSDDGLQQWCDQNGKERVVNIVKGLLGNVDTTTWEAIYSATGDVANATGQFADPDAEDTKHLRVYYGDEQFQNPPSDQFNLWQDTSTGREFMLGAGDAKGKKQKPCERNKNGEQSLTIGVTGLAISSVFVHELIHTDNQQQFPGQIAKGIPEQYRYTDCTKLANNHNPARWKNCDTFAMIARAIYMNNYESNGETLAKLLDKLPDEVNTPTGPEEQPT</sequence>
<organism evidence="2 3">
    <name type="scientific">Penicillium canariense</name>
    <dbReference type="NCBI Taxonomy" id="189055"/>
    <lineage>
        <taxon>Eukaryota</taxon>
        <taxon>Fungi</taxon>
        <taxon>Dikarya</taxon>
        <taxon>Ascomycota</taxon>
        <taxon>Pezizomycotina</taxon>
        <taxon>Eurotiomycetes</taxon>
        <taxon>Eurotiomycetidae</taxon>
        <taxon>Eurotiales</taxon>
        <taxon>Aspergillaceae</taxon>
        <taxon>Penicillium</taxon>
    </lineage>
</organism>
<evidence type="ECO:0000313" key="2">
    <source>
        <dbReference type="EMBL" id="KAJ5167566.1"/>
    </source>
</evidence>
<reference evidence="2" key="2">
    <citation type="journal article" date="2023" name="IMA Fungus">
        <title>Comparative genomic study of the Penicillium genus elucidates a diverse pangenome and 15 lateral gene transfer events.</title>
        <authorList>
            <person name="Petersen C."/>
            <person name="Sorensen T."/>
            <person name="Nielsen M.R."/>
            <person name="Sondergaard T.E."/>
            <person name="Sorensen J.L."/>
            <person name="Fitzpatrick D.A."/>
            <person name="Frisvad J.C."/>
            <person name="Nielsen K.L."/>
        </authorList>
    </citation>
    <scope>NUCLEOTIDE SEQUENCE</scope>
    <source>
        <strain evidence="2">IBT 26290</strain>
    </source>
</reference>
<protein>
    <recommendedName>
        <fullName evidence="4">Lysine-specific metallo-endopeptidase domain-containing protein</fullName>
    </recommendedName>
</protein>
<dbReference type="RefSeq" id="XP_056544027.1">
    <property type="nucleotide sequence ID" value="XM_056688472.1"/>
</dbReference>
<reference evidence="2" key="1">
    <citation type="submission" date="2022-11" db="EMBL/GenBank/DDBJ databases">
        <authorList>
            <person name="Petersen C."/>
        </authorList>
    </citation>
    <scope>NUCLEOTIDE SEQUENCE</scope>
    <source>
        <strain evidence="2">IBT 26290</strain>
    </source>
</reference>
<evidence type="ECO:0008006" key="4">
    <source>
        <dbReference type="Google" id="ProtNLM"/>
    </source>
</evidence>
<dbReference type="EMBL" id="JAPQKN010000003">
    <property type="protein sequence ID" value="KAJ5167566.1"/>
    <property type="molecule type" value="Genomic_DNA"/>
</dbReference>
<proteinExistence type="predicted"/>
<dbReference type="AlphaFoldDB" id="A0A9W9I5U3"/>
<feature type="signal peptide" evidence="1">
    <location>
        <begin position="1"/>
        <end position="18"/>
    </location>
</feature>
<dbReference type="GeneID" id="81427648"/>
<dbReference type="Proteomes" id="UP001149163">
    <property type="component" value="Unassembled WGS sequence"/>
</dbReference>
<accession>A0A9W9I5U3</accession>
<name>A0A9W9I5U3_9EURO</name>
<keyword evidence="1" id="KW-0732">Signal</keyword>
<comment type="caution">
    <text evidence="2">The sequence shown here is derived from an EMBL/GenBank/DDBJ whole genome shotgun (WGS) entry which is preliminary data.</text>
</comment>
<feature type="chain" id="PRO_5040842816" description="Lysine-specific metallo-endopeptidase domain-containing protein" evidence="1">
    <location>
        <begin position="19"/>
        <end position="299"/>
    </location>
</feature>
<evidence type="ECO:0000256" key="1">
    <source>
        <dbReference type="SAM" id="SignalP"/>
    </source>
</evidence>
<evidence type="ECO:0000313" key="3">
    <source>
        <dbReference type="Proteomes" id="UP001149163"/>
    </source>
</evidence>
<dbReference type="OrthoDB" id="4314619at2759"/>
<gene>
    <name evidence="2" type="ORF">N7482_006347</name>
</gene>
<keyword evidence="3" id="KW-1185">Reference proteome</keyword>